<dbReference type="HOGENOM" id="CLU_666329_0_0_1"/>
<dbReference type="Gramene" id="EOY32585">
    <property type="protein sequence ID" value="EOY32585"/>
    <property type="gene ID" value="TCM_040579"/>
</dbReference>
<dbReference type="InterPro" id="IPR043502">
    <property type="entry name" value="DNA/RNA_pol_sf"/>
</dbReference>
<dbReference type="Proteomes" id="UP000026915">
    <property type="component" value="Chromosome 9"/>
</dbReference>
<feature type="transmembrane region" description="Helical" evidence="1">
    <location>
        <begin position="258"/>
        <end position="285"/>
    </location>
</feature>
<keyword evidence="1" id="KW-0472">Membrane</keyword>
<organism evidence="3 4">
    <name type="scientific">Theobroma cacao</name>
    <name type="common">Cacao</name>
    <name type="synonym">Cocoa</name>
    <dbReference type="NCBI Taxonomy" id="3641"/>
    <lineage>
        <taxon>Eukaryota</taxon>
        <taxon>Viridiplantae</taxon>
        <taxon>Streptophyta</taxon>
        <taxon>Embryophyta</taxon>
        <taxon>Tracheophyta</taxon>
        <taxon>Spermatophyta</taxon>
        <taxon>Magnoliopsida</taxon>
        <taxon>eudicotyledons</taxon>
        <taxon>Gunneridae</taxon>
        <taxon>Pentapetalae</taxon>
        <taxon>rosids</taxon>
        <taxon>malvids</taxon>
        <taxon>Malvales</taxon>
        <taxon>Malvaceae</taxon>
        <taxon>Byttnerioideae</taxon>
        <taxon>Theobroma</taxon>
    </lineage>
</organism>
<dbReference type="AlphaFoldDB" id="A0A061GRV9"/>
<keyword evidence="4" id="KW-1185">Reference proteome</keyword>
<keyword evidence="3" id="KW-0418">Kinase</keyword>
<accession>A0A061GRV9</accession>
<protein>
    <submittedName>
        <fullName evidence="3">Cysteine-rich RLK (RECEPTOR-like protein kinase) 8</fullName>
    </submittedName>
</protein>
<dbReference type="EMBL" id="CM001887">
    <property type="protein sequence ID" value="EOY32585.1"/>
    <property type="molecule type" value="Genomic_DNA"/>
</dbReference>
<dbReference type="InParanoid" id="A0A061GRV9"/>
<dbReference type="PANTHER" id="PTHR11439">
    <property type="entry name" value="GAG-POL-RELATED RETROTRANSPOSON"/>
    <property type="match status" value="1"/>
</dbReference>
<dbReference type="SUPFAM" id="SSF56672">
    <property type="entry name" value="DNA/RNA polymerases"/>
    <property type="match status" value="1"/>
</dbReference>
<evidence type="ECO:0000256" key="1">
    <source>
        <dbReference type="SAM" id="Phobius"/>
    </source>
</evidence>
<name>A0A061GRV9_THECC</name>
<evidence type="ECO:0000313" key="4">
    <source>
        <dbReference type="Proteomes" id="UP000026915"/>
    </source>
</evidence>
<dbReference type="InterPro" id="IPR013103">
    <property type="entry name" value="RVT_2"/>
</dbReference>
<proteinExistence type="predicted"/>
<dbReference type="Pfam" id="PF07727">
    <property type="entry name" value="RVT_2"/>
    <property type="match status" value="1"/>
</dbReference>
<dbReference type="OMA" id="NANWITG"/>
<dbReference type="GO" id="GO:0016301">
    <property type="term" value="F:kinase activity"/>
    <property type="evidence" value="ECO:0007669"/>
    <property type="project" value="UniProtKB-KW"/>
</dbReference>
<dbReference type="STRING" id="3641.A0A061GRV9"/>
<gene>
    <name evidence="3" type="ORF">TCM_040579</name>
</gene>
<keyword evidence="3" id="KW-0808">Transferase</keyword>
<reference evidence="3 4" key="1">
    <citation type="journal article" date="2013" name="Genome Biol.">
        <title>The genome sequence of the most widely cultivated cacao type and its use to identify candidate genes regulating pod color.</title>
        <authorList>
            <person name="Motamayor J.C."/>
            <person name="Mockaitis K."/>
            <person name="Schmutz J."/>
            <person name="Haiminen N."/>
            <person name="Iii D.L."/>
            <person name="Cornejo O."/>
            <person name="Findley S.D."/>
            <person name="Zheng P."/>
            <person name="Utro F."/>
            <person name="Royaert S."/>
            <person name="Saski C."/>
            <person name="Jenkins J."/>
            <person name="Podicheti R."/>
            <person name="Zhao M."/>
            <person name="Scheffler B.E."/>
            <person name="Stack J.C."/>
            <person name="Feltus F.A."/>
            <person name="Mustiga G.M."/>
            <person name="Amores F."/>
            <person name="Phillips W."/>
            <person name="Marelli J.P."/>
            <person name="May G.D."/>
            <person name="Shapiro H."/>
            <person name="Ma J."/>
            <person name="Bustamante C.D."/>
            <person name="Schnell R.J."/>
            <person name="Main D."/>
            <person name="Gilbert D."/>
            <person name="Parida L."/>
            <person name="Kuhn D.N."/>
        </authorList>
    </citation>
    <scope>NUCLEOTIDE SEQUENCE [LARGE SCALE GENOMIC DNA]</scope>
    <source>
        <strain evidence="4">cv. Matina 1-6</strain>
    </source>
</reference>
<evidence type="ECO:0000259" key="2">
    <source>
        <dbReference type="Pfam" id="PF07727"/>
    </source>
</evidence>
<dbReference type="PANTHER" id="PTHR11439:SF494">
    <property type="entry name" value="CYSTEINE-RICH RLK (RECEPTOR-LIKE PROTEIN KINASE) 8"/>
    <property type="match status" value="1"/>
</dbReference>
<evidence type="ECO:0000313" key="3">
    <source>
        <dbReference type="EMBL" id="EOY32585.1"/>
    </source>
</evidence>
<keyword evidence="1" id="KW-1133">Transmembrane helix</keyword>
<sequence length="413" mass="47139">MKAYLRDNNLWDVIQNGSWSVTRQNKQGASWRKSFKGLTVPELFTELDHQHRSNVEIGNGDFLHAIGKELRNKLQPKAQKGIFVGYNLESKAYRVCLIDSGVDYFDTFAPVARLDTIRLLIALFTAFGWKLFHLDIKSAFLNGRPTEEIYVEQPKGFEVEAGKDKVYRLHKALYGLKQAPRAQNARFDSYLQNDILITGVYCHEVEKFKADLQKEFDMSDLGLMRDKLSNPGEYRSLIGCLLYICSTRSEIMFSLSQIAIGEAVLMMLRVLMGTYSLLVMVFFSWNSHKQESVAQSSVEAEYVAAIDDANQALWLKKVLIDLGIPQTKPTKLFMDNKSTISIFQNPIFHGKTKHIHVKYHALRDAQKRGEILVQYCCSADQVADIMTKALHRATFELNRGMLMVKDARIKEGC</sequence>
<dbReference type="eggNOG" id="KOG0017">
    <property type="taxonomic scope" value="Eukaryota"/>
</dbReference>
<feature type="domain" description="Reverse transcriptase Ty1/copia-type" evidence="2">
    <location>
        <begin position="100"/>
        <end position="192"/>
    </location>
</feature>
<dbReference type="CDD" id="cd09272">
    <property type="entry name" value="RNase_HI_RT_Ty1"/>
    <property type="match status" value="1"/>
</dbReference>
<keyword evidence="1" id="KW-0812">Transmembrane</keyword>